<keyword evidence="3" id="KW-0808">Transferase</keyword>
<evidence type="ECO:0000256" key="14">
    <source>
        <dbReference type="ARBA" id="ARBA00047558"/>
    </source>
</evidence>
<feature type="compositionally biased region" description="Low complexity" evidence="17">
    <location>
        <begin position="652"/>
        <end position="666"/>
    </location>
</feature>
<dbReference type="GO" id="GO:0005886">
    <property type="term" value="C:plasma membrane"/>
    <property type="evidence" value="ECO:0007669"/>
    <property type="project" value="TreeGrafter"/>
</dbReference>
<evidence type="ECO:0000259" key="21">
    <source>
        <dbReference type="PROSITE" id="PS51473"/>
    </source>
</evidence>
<dbReference type="Pfam" id="PF07714">
    <property type="entry name" value="PK_Tyr_Ser-Thr"/>
    <property type="match status" value="1"/>
</dbReference>
<dbReference type="Gene3D" id="3.30.200.20">
    <property type="entry name" value="Phosphorylase Kinase, domain 1"/>
    <property type="match status" value="1"/>
</dbReference>
<dbReference type="FunFam" id="1.10.510.10:FF:000129">
    <property type="entry name" value="cysteine-rich receptor-like protein kinase 10"/>
    <property type="match status" value="1"/>
</dbReference>
<evidence type="ECO:0000256" key="13">
    <source>
        <dbReference type="ARBA" id="ARBA00023180"/>
    </source>
</evidence>
<comment type="caution">
    <text evidence="22">The sequence shown here is derived from an EMBL/GenBank/DDBJ whole genome shotgun (WGS) entry which is preliminary data.</text>
</comment>
<dbReference type="Gene3D" id="1.10.510.10">
    <property type="entry name" value="Transferase(Phosphotransferase) domain 1"/>
    <property type="match status" value="1"/>
</dbReference>
<dbReference type="InterPro" id="IPR017441">
    <property type="entry name" value="Protein_kinase_ATP_BS"/>
</dbReference>
<evidence type="ECO:0000256" key="5">
    <source>
        <dbReference type="ARBA" id="ARBA00022729"/>
    </source>
</evidence>
<evidence type="ECO:0000256" key="2">
    <source>
        <dbReference type="ARBA" id="ARBA00022527"/>
    </source>
</evidence>
<dbReference type="InterPro" id="IPR001245">
    <property type="entry name" value="Ser-Thr/Tyr_kinase_cat_dom"/>
</dbReference>
<evidence type="ECO:0000259" key="20">
    <source>
        <dbReference type="PROSITE" id="PS50011"/>
    </source>
</evidence>
<feature type="region of interest" description="Disordered" evidence="17">
    <location>
        <begin position="647"/>
        <end position="666"/>
    </location>
</feature>
<dbReference type="PANTHER" id="PTHR27002">
    <property type="entry name" value="RECEPTOR-LIKE SERINE/THREONINE-PROTEIN KINASE SD1-8"/>
    <property type="match status" value="1"/>
</dbReference>
<keyword evidence="4 18" id="KW-0812">Transmembrane</keyword>
<dbReference type="PROSITE" id="PS00107">
    <property type="entry name" value="PROTEIN_KINASE_ATP"/>
    <property type="match status" value="1"/>
</dbReference>
<dbReference type="CDD" id="cd23509">
    <property type="entry name" value="Gnk2-like"/>
    <property type="match status" value="2"/>
</dbReference>
<dbReference type="FunFam" id="3.30.200.20:FF:000142">
    <property type="entry name" value="Cysteine-rich receptor-like protein kinase 10"/>
    <property type="match status" value="1"/>
</dbReference>
<feature type="chain" id="PRO_5041994710" description="Cysteine-rich receptor-like protein kinase 10" evidence="19">
    <location>
        <begin position="23"/>
        <end position="679"/>
    </location>
</feature>
<dbReference type="GO" id="GO:0005524">
    <property type="term" value="F:ATP binding"/>
    <property type="evidence" value="ECO:0007669"/>
    <property type="project" value="UniProtKB-UniRule"/>
</dbReference>
<evidence type="ECO:0000256" key="11">
    <source>
        <dbReference type="ARBA" id="ARBA00023136"/>
    </source>
</evidence>
<gene>
    <name evidence="22" type="ORF">Nepgr_021325</name>
</gene>
<keyword evidence="9 16" id="KW-0067">ATP-binding</keyword>
<feature type="domain" description="Gnk2-homologous" evidence="21">
    <location>
        <begin position="129"/>
        <end position="240"/>
    </location>
</feature>
<keyword evidence="23" id="KW-1185">Reference proteome</keyword>
<dbReference type="InterPro" id="IPR038408">
    <property type="entry name" value="GNK2_sf"/>
</dbReference>
<evidence type="ECO:0000256" key="9">
    <source>
        <dbReference type="ARBA" id="ARBA00022840"/>
    </source>
</evidence>
<feature type="transmembrane region" description="Helical" evidence="18">
    <location>
        <begin position="290"/>
        <end position="315"/>
    </location>
</feature>
<dbReference type="GO" id="GO:0042742">
    <property type="term" value="P:defense response to bacterium"/>
    <property type="evidence" value="ECO:0007669"/>
    <property type="project" value="TreeGrafter"/>
</dbReference>
<dbReference type="PROSITE" id="PS00108">
    <property type="entry name" value="PROTEIN_KINASE_ST"/>
    <property type="match status" value="1"/>
</dbReference>
<keyword evidence="10 18" id="KW-1133">Transmembrane helix</keyword>
<dbReference type="InterPro" id="IPR000719">
    <property type="entry name" value="Prot_kinase_dom"/>
</dbReference>
<dbReference type="EMBL" id="BSYO01000020">
    <property type="protein sequence ID" value="GMH19484.1"/>
    <property type="molecule type" value="Genomic_DNA"/>
</dbReference>
<keyword evidence="12" id="KW-0675">Receptor</keyword>
<keyword evidence="8" id="KW-0418">Kinase</keyword>
<evidence type="ECO:0000256" key="4">
    <source>
        <dbReference type="ARBA" id="ARBA00022692"/>
    </source>
</evidence>
<feature type="compositionally biased region" description="Pro residues" evidence="17">
    <location>
        <begin position="249"/>
        <end position="263"/>
    </location>
</feature>
<dbReference type="AlphaFoldDB" id="A0AAD3XWX6"/>
<feature type="domain" description="Protein kinase" evidence="20">
    <location>
        <begin position="356"/>
        <end position="628"/>
    </location>
</feature>
<sequence length="679" mass="75699">MADHHTFLLIVVFSFQFAITSAQELTIKVYCSNESAHYQSYQYQHNLDNLLQKLSNTDKAFDKSMEGESQVHGLYLCRGNATDQICRMCVHNATSTIVNPCPYSVGDRIVYDYCTSEDSNVSSLNKLEYFTEIYMWNVKNITGTSVGSFAQVVNETMSEIAAGAAKGDPLGQKLATKETNYTADNRTLYALGQCMQDLSFRDCYTCLTNCIEQLPSCCSGKQGGRVLFLSCNIRYEIYSFYENAAAPAPSPAPPPSKQLPAPPTRLAAPPTQLAALPNRLPPPIVKKKRLMATVTGATVAAVGFVLLFAMAVLYFRRRKAKNRTDASHSKMVDIASLVAMPLEYDLSTLQIATDNFSDNNRIGKGGFGVVYKGILENGDEIAVKRLSCGSDQGVEEFKNEVVLVAKLQHKNLVRLLGFCLAEKEKLLVYEFVPNKSLDYILFDPDKQAQLNWATRHKIIVGIARGLLYLHEESRLKIIHRDLKAANILLDLDMNPKISDFGTARLIGMDQSMNETQQKAGTLGYMAPEYLLHGKFSVKSDVYSFGVLMLEIVCGKKVRSFQQLGYDDDLLSSAWKHWRDGTTLEFMDSSLTRSWYSSDQVMCCIQLGLLCVQHDFKKRPTMASVHKMLNISSADVLPAPQQPTFFTNNDVNSSSSSAPKKLRSESSTSKSMLSLTFEYR</sequence>
<dbReference type="SUPFAM" id="SSF56112">
    <property type="entry name" value="Protein kinase-like (PK-like)"/>
    <property type="match status" value="1"/>
</dbReference>
<feature type="region of interest" description="Disordered" evidence="17">
    <location>
        <begin position="249"/>
        <end position="272"/>
    </location>
</feature>
<comment type="catalytic activity">
    <reaction evidence="15">
        <text>L-threonyl-[protein] + ATP = O-phospho-L-threonyl-[protein] + ADP + H(+)</text>
        <dbReference type="Rhea" id="RHEA:46608"/>
        <dbReference type="Rhea" id="RHEA-COMP:11060"/>
        <dbReference type="Rhea" id="RHEA-COMP:11605"/>
        <dbReference type="ChEBI" id="CHEBI:15378"/>
        <dbReference type="ChEBI" id="CHEBI:30013"/>
        <dbReference type="ChEBI" id="CHEBI:30616"/>
        <dbReference type="ChEBI" id="CHEBI:61977"/>
        <dbReference type="ChEBI" id="CHEBI:456216"/>
    </reaction>
</comment>
<evidence type="ECO:0000256" key="8">
    <source>
        <dbReference type="ARBA" id="ARBA00022777"/>
    </source>
</evidence>
<keyword evidence="6" id="KW-0677">Repeat</keyword>
<keyword evidence="11 18" id="KW-0472">Membrane</keyword>
<dbReference type="PROSITE" id="PS50011">
    <property type="entry name" value="PROTEIN_KINASE_DOM"/>
    <property type="match status" value="1"/>
</dbReference>
<dbReference type="InterPro" id="IPR002902">
    <property type="entry name" value="GNK2"/>
</dbReference>
<feature type="binding site" evidence="16">
    <location>
        <position position="384"/>
    </location>
    <ligand>
        <name>ATP</name>
        <dbReference type="ChEBI" id="CHEBI:30616"/>
    </ligand>
</feature>
<dbReference type="Gene3D" id="3.30.430.20">
    <property type="entry name" value="Gnk2 domain, C-X8-C-X2-C motif"/>
    <property type="match status" value="2"/>
</dbReference>
<evidence type="ECO:0000256" key="16">
    <source>
        <dbReference type="PROSITE-ProRule" id="PRU10141"/>
    </source>
</evidence>
<evidence type="ECO:0000313" key="22">
    <source>
        <dbReference type="EMBL" id="GMH19484.1"/>
    </source>
</evidence>
<dbReference type="Pfam" id="PF01657">
    <property type="entry name" value="Stress-antifung"/>
    <property type="match status" value="2"/>
</dbReference>
<dbReference type="SMART" id="SM00220">
    <property type="entry name" value="S_TKc"/>
    <property type="match status" value="1"/>
</dbReference>
<protein>
    <recommendedName>
        <fullName evidence="24">Cysteine-rich receptor-like protein kinase 10</fullName>
    </recommendedName>
</protein>
<accession>A0AAD3XWX6</accession>
<evidence type="ECO:0000256" key="15">
    <source>
        <dbReference type="ARBA" id="ARBA00047951"/>
    </source>
</evidence>
<evidence type="ECO:0000256" key="3">
    <source>
        <dbReference type="ARBA" id="ARBA00022679"/>
    </source>
</evidence>
<dbReference type="FunFam" id="3.30.430.20:FF:000012">
    <property type="entry name" value="Cysteine-rich receptor-like protein kinase 25"/>
    <property type="match status" value="1"/>
</dbReference>
<evidence type="ECO:0000313" key="23">
    <source>
        <dbReference type="Proteomes" id="UP001279734"/>
    </source>
</evidence>
<dbReference type="InterPro" id="IPR008271">
    <property type="entry name" value="Ser/Thr_kinase_AS"/>
</dbReference>
<reference evidence="22" key="1">
    <citation type="submission" date="2023-05" db="EMBL/GenBank/DDBJ databases">
        <title>Nepenthes gracilis genome sequencing.</title>
        <authorList>
            <person name="Fukushima K."/>
        </authorList>
    </citation>
    <scope>NUCLEOTIDE SEQUENCE</scope>
    <source>
        <strain evidence="22">SING2019-196</strain>
    </source>
</reference>
<dbReference type="CDD" id="cd14066">
    <property type="entry name" value="STKc_IRAK"/>
    <property type="match status" value="1"/>
</dbReference>
<dbReference type="PROSITE" id="PS51473">
    <property type="entry name" value="GNK2"/>
    <property type="match status" value="2"/>
</dbReference>
<evidence type="ECO:0000256" key="10">
    <source>
        <dbReference type="ARBA" id="ARBA00022989"/>
    </source>
</evidence>
<evidence type="ECO:0000256" key="19">
    <source>
        <dbReference type="SAM" id="SignalP"/>
    </source>
</evidence>
<evidence type="ECO:0000256" key="7">
    <source>
        <dbReference type="ARBA" id="ARBA00022741"/>
    </source>
</evidence>
<evidence type="ECO:0000256" key="18">
    <source>
        <dbReference type="SAM" id="Phobius"/>
    </source>
</evidence>
<dbReference type="PANTHER" id="PTHR27002:SF1050">
    <property type="entry name" value="CYSTEINE-RICH RECEPTOR-LIKE PROTEIN KINASE 5"/>
    <property type="match status" value="1"/>
</dbReference>
<comment type="catalytic activity">
    <reaction evidence="14">
        <text>L-seryl-[protein] + ATP = O-phospho-L-seryl-[protein] + ADP + H(+)</text>
        <dbReference type="Rhea" id="RHEA:17989"/>
        <dbReference type="Rhea" id="RHEA-COMP:9863"/>
        <dbReference type="Rhea" id="RHEA-COMP:11604"/>
        <dbReference type="ChEBI" id="CHEBI:15378"/>
        <dbReference type="ChEBI" id="CHEBI:29999"/>
        <dbReference type="ChEBI" id="CHEBI:30616"/>
        <dbReference type="ChEBI" id="CHEBI:83421"/>
        <dbReference type="ChEBI" id="CHEBI:456216"/>
    </reaction>
</comment>
<comment type="subcellular location">
    <subcellularLocation>
        <location evidence="1">Membrane</location>
        <topology evidence="1">Single-pass membrane protein</topology>
    </subcellularLocation>
</comment>
<evidence type="ECO:0000256" key="6">
    <source>
        <dbReference type="ARBA" id="ARBA00022737"/>
    </source>
</evidence>
<dbReference type="Proteomes" id="UP001279734">
    <property type="component" value="Unassembled WGS sequence"/>
</dbReference>
<keyword evidence="5 19" id="KW-0732">Signal</keyword>
<organism evidence="22 23">
    <name type="scientific">Nepenthes gracilis</name>
    <name type="common">Slender pitcher plant</name>
    <dbReference type="NCBI Taxonomy" id="150966"/>
    <lineage>
        <taxon>Eukaryota</taxon>
        <taxon>Viridiplantae</taxon>
        <taxon>Streptophyta</taxon>
        <taxon>Embryophyta</taxon>
        <taxon>Tracheophyta</taxon>
        <taxon>Spermatophyta</taxon>
        <taxon>Magnoliopsida</taxon>
        <taxon>eudicotyledons</taxon>
        <taxon>Gunneridae</taxon>
        <taxon>Pentapetalae</taxon>
        <taxon>Caryophyllales</taxon>
        <taxon>Nepenthaceae</taxon>
        <taxon>Nepenthes</taxon>
    </lineage>
</organism>
<name>A0AAD3XWX6_NEPGR</name>
<evidence type="ECO:0000256" key="12">
    <source>
        <dbReference type="ARBA" id="ARBA00023170"/>
    </source>
</evidence>
<evidence type="ECO:0000256" key="1">
    <source>
        <dbReference type="ARBA" id="ARBA00004167"/>
    </source>
</evidence>
<keyword evidence="7 16" id="KW-0547">Nucleotide-binding</keyword>
<feature type="signal peptide" evidence="19">
    <location>
        <begin position="1"/>
        <end position="22"/>
    </location>
</feature>
<keyword evidence="13" id="KW-0325">Glycoprotein</keyword>
<keyword evidence="2" id="KW-0723">Serine/threonine-protein kinase</keyword>
<proteinExistence type="predicted"/>
<evidence type="ECO:0008006" key="24">
    <source>
        <dbReference type="Google" id="ProtNLM"/>
    </source>
</evidence>
<dbReference type="GO" id="GO:0004674">
    <property type="term" value="F:protein serine/threonine kinase activity"/>
    <property type="evidence" value="ECO:0007669"/>
    <property type="project" value="UniProtKB-KW"/>
</dbReference>
<evidence type="ECO:0000256" key="17">
    <source>
        <dbReference type="SAM" id="MobiDB-lite"/>
    </source>
</evidence>
<dbReference type="InterPro" id="IPR011009">
    <property type="entry name" value="Kinase-like_dom_sf"/>
</dbReference>
<feature type="domain" description="Gnk2-homologous" evidence="21">
    <location>
        <begin position="25"/>
        <end position="123"/>
    </location>
</feature>